<keyword evidence="1" id="KW-0472">Membrane</keyword>
<keyword evidence="4" id="KW-1185">Reference proteome</keyword>
<dbReference type="EMBL" id="OY731402">
    <property type="protein sequence ID" value="CAJ1957469.1"/>
    <property type="molecule type" value="Genomic_DNA"/>
</dbReference>
<protein>
    <submittedName>
        <fullName evidence="2">Uncharacterized protein</fullName>
    </submittedName>
</protein>
<dbReference type="Gramene" id="rna-AYBTSS11_LOCUS17218">
    <property type="protein sequence ID" value="CAJ1957469.1"/>
    <property type="gene ID" value="gene-AYBTSS11_LOCUS17218"/>
</dbReference>
<evidence type="ECO:0000313" key="3">
    <source>
        <dbReference type="EMBL" id="CAJ1957469.1"/>
    </source>
</evidence>
<organism evidence="2 4">
    <name type="scientific">Sphenostylis stenocarpa</name>
    <dbReference type="NCBI Taxonomy" id="92480"/>
    <lineage>
        <taxon>Eukaryota</taxon>
        <taxon>Viridiplantae</taxon>
        <taxon>Streptophyta</taxon>
        <taxon>Embryophyta</taxon>
        <taxon>Tracheophyta</taxon>
        <taxon>Spermatophyta</taxon>
        <taxon>Magnoliopsida</taxon>
        <taxon>eudicotyledons</taxon>
        <taxon>Gunneridae</taxon>
        <taxon>Pentapetalae</taxon>
        <taxon>rosids</taxon>
        <taxon>fabids</taxon>
        <taxon>Fabales</taxon>
        <taxon>Fabaceae</taxon>
        <taxon>Papilionoideae</taxon>
        <taxon>50 kb inversion clade</taxon>
        <taxon>NPAAA clade</taxon>
        <taxon>indigoferoid/millettioid clade</taxon>
        <taxon>Phaseoleae</taxon>
        <taxon>Sphenostylis</taxon>
    </lineage>
</organism>
<gene>
    <name evidence="3" type="ORF">AYBTSS11_LOCUS17218</name>
    <name evidence="2" type="ORF">AYBTSS11_LOCUS2836</name>
</gene>
<keyword evidence="1" id="KW-0812">Transmembrane</keyword>
<accession>A0AA86RZ57</accession>
<name>A0AA86RZ57_9FABA</name>
<dbReference type="Gramene" id="rna-AYBTSS11_LOCUS2836">
    <property type="protein sequence ID" value="CAJ1887339.1"/>
    <property type="gene ID" value="gene-AYBTSS11_LOCUS2836"/>
</dbReference>
<sequence>MKVLIRCCAQLISVAFNVADVVVIIPIPLLFVVTKNFCGMIRVVLVPEAHFDLHKRFSCLKFWKLWVTLGDLGYVRPRPEAPVGTAIGN</sequence>
<dbReference type="EMBL" id="OY731398">
    <property type="protein sequence ID" value="CAJ1887339.1"/>
    <property type="molecule type" value="Genomic_DNA"/>
</dbReference>
<dbReference type="Proteomes" id="UP001189624">
    <property type="component" value="Chromosome 1"/>
</dbReference>
<dbReference type="Proteomes" id="UP001189624">
    <property type="component" value="Chromosome 5"/>
</dbReference>
<reference evidence="2" key="1">
    <citation type="submission" date="2023-10" db="EMBL/GenBank/DDBJ databases">
        <authorList>
            <person name="Domelevo Entfellner J.-B."/>
        </authorList>
    </citation>
    <scope>NUCLEOTIDE SEQUENCE</scope>
</reference>
<proteinExistence type="predicted"/>
<evidence type="ECO:0000256" key="1">
    <source>
        <dbReference type="SAM" id="Phobius"/>
    </source>
</evidence>
<feature type="transmembrane region" description="Helical" evidence="1">
    <location>
        <begin position="12"/>
        <end position="33"/>
    </location>
</feature>
<evidence type="ECO:0000313" key="4">
    <source>
        <dbReference type="Proteomes" id="UP001189624"/>
    </source>
</evidence>
<keyword evidence="1" id="KW-1133">Transmembrane helix</keyword>
<evidence type="ECO:0000313" key="2">
    <source>
        <dbReference type="EMBL" id="CAJ1887339.1"/>
    </source>
</evidence>
<dbReference type="AlphaFoldDB" id="A0AA86RZ57"/>